<keyword evidence="1" id="KW-0472">Membrane</keyword>
<keyword evidence="1" id="KW-0812">Transmembrane</keyword>
<comment type="caution">
    <text evidence="2">The sequence shown here is derived from an EMBL/GenBank/DDBJ whole genome shotgun (WGS) entry which is preliminary data.</text>
</comment>
<dbReference type="Proteomes" id="UP000597656">
    <property type="component" value="Unassembled WGS sequence"/>
</dbReference>
<gene>
    <name evidence="2" type="ORF">GCM10011609_34610</name>
</gene>
<sequence length="95" mass="10291">MAELAATSSDWVVQRGTEYGGWLTAERVVEQDGRKWRLGLTLAGGALVAFLLWLGDEESVSFNSAMIFCAAGVLARKSEAVAVVLQRCQHLPRPA</sequence>
<name>A0ABQ2HX35_9PSEU</name>
<evidence type="ECO:0000313" key="3">
    <source>
        <dbReference type="Proteomes" id="UP000597656"/>
    </source>
</evidence>
<feature type="transmembrane region" description="Helical" evidence="1">
    <location>
        <begin position="36"/>
        <end position="54"/>
    </location>
</feature>
<dbReference type="EMBL" id="BMNC01000004">
    <property type="protein sequence ID" value="GGM94216.1"/>
    <property type="molecule type" value="Genomic_DNA"/>
</dbReference>
<organism evidence="2 3">
    <name type="scientific">Lentzea pudingi</name>
    <dbReference type="NCBI Taxonomy" id="1789439"/>
    <lineage>
        <taxon>Bacteria</taxon>
        <taxon>Bacillati</taxon>
        <taxon>Actinomycetota</taxon>
        <taxon>Actinomycetes</taxon>
        <taxon>Pseudonocardiales</taxon>
        <taxon>Pseudonocardiaceae</taxon>
        <taxon>Lentzea</taxon>
    </lineage>
</organism>
<keyword evidence="1" id="KW-1133">Transmembrane helix</keyword>
<keyword evidence="3" id="KW-1185">Reference proteome</keyword>
<protein>
    <submittedName>
        <fullName evidence="2">Uncharacterized protein</fullName>
    </submittedName>
</protein>
<evidence type="ECO:0000256" key="1">
    <source>
        <dbReference type="SAM" id="Phobius"/>
    </source>
</evidence>
<proteinExistence type="predicted"/>
<evidence type="ECO:0000313" key="2">
    <source>
        <dbReference type="EMBL" id="GGM94216.1"/>
    </source>
</evidence>
<accession>A0ABQ2HX35</accession>
<reference evidence="3" key="1">
    <citation type="journal article" date="2019" name="Int. J. Syst. Evol. Microbiol.">
        <title>The Global Catalogue of Microorganisms (GCM) 10K type strain sequencing project: providing services to taxonomists for standard genome sequencing and annotation.</title>
        <authorList>
            <consortium name="The Broad Institute Genomics Platform"/>
            <consortium name="The Broad Institute Genome Sequencing Center for Infectious Disease"/>
            <person name="Wu L."/>
            <person name="Ma J."/>
        </authorList>
    </citation>
    <scope>NUCLEOTIDE SEQUENCE [LARGE SCALE GENOMIC DNA]</scope>
    <source>
        <strain evidence="3">CGMCC 4.7319</strain>
    </source>
</reference>